<evidence type="ECO:0000313" key="14">
    <source>
        <dbReference type="EMBL" id="GAA1911320.1"/>
    </source>
</evidence>
<evidence type="ECO:0000256" key="2">
    <source>
        <dbReference type="ARBA" id="ARBA00001974"/>
    </source>
</evidence>
<keyword evidence="9 12" id="KW-0274">FAD</keyword>
<dbReference type="EMBL" id="BAAAMJ010000018">
    <property type="protein sequence ID" value="GAA1911320.1"/>
    <property type="molecule type" value="Genomic_DNA"/>
</dbReference>
<dbReference type="NCBIfam" id="TIGR00562">
    <property type="entry name" value="proto_IX_ox"/>
    <property type="match status" value="1"/>
</dbReference>
<evidence type="ECO:0000259" key="13">
    <source>
        <dbReference type="Pfam" id="PF01593"/>
    </source>
</evidence>
<dbReference type="PANTHER" id="PTHR42923">
    <property type="entry name" value="PROTOPORPHYRINOGEN OXIDASE"/>
    <property type="match status" value="1"/>
</dbReference>
<keyword evidence="15" id="KW-1185">Reference proteome</keyword>
<feature type="domain" description="Amine oxidase" evidence="13">
    <location>
        <begin position="10"/>
        <end position="455"/>
    </location>
</feature>
<evidence type="ECO:0000256" key="1">
    <source>
        <dbReference type="ARBA" id="ARBA00001755"/>
    </source>
</evidence>
<comment type="pathway">
    <text evidence="4 12">Porphyrin-containing compound metabolism; protoheme biosynthesis.</text>
</comment>
<gene>
    <name evidence="14" type="primary">hemG</name>
    <name evidence="14" type="ORF">GCM10009716_21650</name>
</gene>
<evidence type="ECO:0000313" key="15">
    <source>
        <dbReference type="Proteomes" id="UP001501303"/>
    </source>
</evidence>
<dbReference type="EC" id="1.3.3.15" evidence="6 12"/>
<evidence type="ECO:0000256" key="4">
    <source>
        <dbReference type="ARBA" id="ARBA00004744"/>
    </source>
</evidence>
<evidence type="ECO:0000256" key="10">
    <source>
        <dbReference type="ARBA" id="ARBA00023002"/>
    </source>
</evidence>
<evidence type="ECO:0000256" key="9">
    <source>
        <dbReference type="ARBA" id="ARBA00022827"/>
    </source>
</evidence>
<evidence type="ECO:0000256" key="12">
    <source>
        <dbReference type="RuleBase" id="RU364052"/>
    </source>
</evidence>
<dbReference type="Gene3D" id="1.10.3110.10">
    <property type="entry name" value="protoporphyrinogen ix oxidase, domain 3"/>
    <property type="match status" value="1"/>
</dbReference>
<reference evidence="14 15" key="1">
    <citation type="journal article" date="2019" name="Int. J. Syst. Evol. Microbiol.">
        <title>The Global Catalogue of Microorganisms (GCM) 10K type strain sequencing project: providing services to taxonomists for standard genome sequencing and annotation.</title>
        <authorList>
            <consortium name="The Broad Institute Genomics Platform"/>
            <consortium name="The Broad Institute Genome Sequencing Center for Infectious Disease"/>
            <person name="Wu L."/>
            <person name="Ma J."/>
        </authorList>
    </citation>
    <scope>NUCLEOTIDE SEQUENCE [LARGE SCALE GENOMIC DNA]</scope>
    <source>
        <strain evidence="14 15">JCM 13581</strain>
    </source>
</reference>
<comment type="caution">
    <text evidence="14">The sequence shown here is derived from an EMBL/GenBank/DDBJ whole genome shotgun (WGS) entry which is preliminary data.</text>
</comment>
<dbReference type="SUPFAM" id="SSF51905">
    <property type="entry name" value="FAD/NAD(P)-binding domain"/>
    <property type="match status" value="1"/>
</dbReference>
<comment type="function">
    <text evidence="3 12">Involved in coproporphyrin-dependent heme b biosynthesis. Catalyzes the oxidation of coproporphyrinogen III to coproporphyrin III.</text>
</comment>
<comment type="catalytic activity">
    <reaction evidence="1">
        <text>coproporphyrinogen III + 3 O2 = coproporphyrin III + 3 H2O2</text>
        <dbReference type="Rhea" id="RHEA:43436"/>
        <dbReference type="ChEBI" id="CHEBI:15379"/>
        <dbReference type="ChEBI" id="CHEBI:16240"/>
        <dbReference type="ChEBI" id="CHEBI:57309"/>
        <dbReference type="ChEBI" id="CHEBI:131725"/>
        <dbReference type="EC" id="1.3.3.15"/>
    </reaction>
    <physiologicalReaction direction="left-to-right" evidence="1">
        <dbReference type="Rhea" id="RHEA:43437"/>
    </physiologicalReaction>
</comment>
<dbReference type="Pfam" id="PF01593">
    <property type="entry name" value="Amino_oxidase"/>
    <property type="match status" value="1"/>
</dbReference>
<evidence type="ECO:0000256" key="7">
    <source>
        <dbReference type="ARBA" id="ARBA00019046"/>
    </source>
</evidence>
<dbReference type="InterPro" id="IPR004572">
    <property type="entry name" value="Protoporphyrinogen_oxidase"/>
</dbReference>
<dbReference type="InterPro" id="IPR036188">
    <property type="entry name" value="FAD/NAD-bd_sf"/>
</dbReference>
<evidence type="ECO:0000256" key="3">
    <source>
        <dbReference type="ARBA" id="ARBA00002185"/>
    </source>
</evidence>
<name>A0ABN2P4A6_9ACTN</name>
<dbReference type="Gene3D" id="3.90.660.20">
    <property type="entry name" value="Protoporphyrinogen oxidase, mitochondrial, domain 2"/>
    <property type="match status" value="1"/>
</dbReference>
<dbReference type="InterPro" id="IPR002937">
    <property type="entry name" value="Amino_oxidase"/>
</dbReference>
<keyword evidence="12" id="KW-0963">Cytoplasm</keyword>
<dbReference type="PANTHER" id="PTHR42923:SF3">
    <property type="entry name" value="PROTOPORPHYRINOGEN OXIDASE"/>
    <property type="match status" value="1"/>
</dbReference>
<comment type="similarity">
    <text evidence="5 12">Belongs to the protoporphyrinogen/coproporphyrinogen oxidase family. Coproporphyrinogen III oxidase subfamily.</text>
</comment>
<keyword evidence="8 12" id="KW-0285">Flavoprotein</keyword>
<dbReference type="RefSeq" id="WP_344260889.1">
    <property type="nucleotide sequence ID" value="NZ_BAAAMJ010000018.1"/>
</dbReference>
<dbReference type="SUPFAM" id="SSF54373">
    <property type="entry name" value="FAD-linked reductases, C-terminal domain"/>
    <property type="match status" value="1"/>
</dbReference>
<sequence length="471" mass="47686">MHVIVIGGGIAGLAAAHRLRTSGARVTVLEASHHFGGKLLSGEVAGARIDLGAESMLAVRPEGTALAEAVGLGEALRPPAVAAASVWTGGGLRPMPGGHVMGVPGTPGALAGLLSEAGTARVAEEAGLPPLELGEDAAIGEVVAGRMGREVVDKLVEPLLGGVYAGDAHRLSMRSTVPALFDAARSEKSLLAAVREVQRRAPGRAPGQAVFTGVEGGLGALAEAVAASCRAAGATLESGVAVTALRRTSQGWTVTSEDGRERAADGVVVAVPAGPAARLLAAEVPAAARELAGIEYASMALVTLAFDRGFLERDLGSLPGGSGFLVPAVEGRTVKAATFSSGKWGWVAERAPGLFLLRASIGRYGDRTALEWTDEELVRAALADLRDAIGPVGEPVDSAVTRWIDGLPQYAVGHHARVERVRRAVEGVPGLRVCGAAYEGVGIPACVADAGRAAGGLLATLPHSSPEEAGE</sequence>
<evidence type="ECO:0000256" key="8">
    <source>
        <dbReference type="ARBA" id="ARBA00022630"/>
    </source>
</evidence>
<keyword evidence="10 12" id="KW-0560">Oxidoreductase</keyword>
<comment type="cofactor">
    <cofactor evidence="2 12">
        <name>FAD</name>
        <dbReference type="ChEBI" id="CHEBI:57692"/>
    </cofactor>
</comment>
<evidence type="ECO:0000256" key="5">
    <source>
        <dbReference type="ARBA" id="ARBA00008310"/>
    </source>
</evidence>
<proteinExistence type="inferred from homology"/>
<dbReference type="InterPro" id="IPR050464">
    <property type="entry name" value="Zeta_carotene_desat/Oxidored"/>
</dbReference>
<dbReference type="Gene3D" id="3.50.50.60">
    <property type="entry name" value="FAD/NAD(P)-binding domain"/>
    <property type="match status" value="1"/>
</dbReference>
<evidence type="ECO:0000256" key="6">
    <source>
        <dbReference type="ARBA" id="ARBA00012402"/>
    </source>
</evidence>
<protein>
    <recommendedName>
        <fullName evidence="7 12">Coproporphyrinogen III oxidase</fullName>
        <ecNumber evidence="6 12">1.3.3.15</ecNumber>
    </recommendedName>
</protein>
<accession>A0ABN2P4A6</accession>
<keyword evidence="11 12" id="KW-0350">Heme biosynthesis</keyword>
<comment type="subcellular location">
    <subcellularLocation>
        <location evidence="12">Cytoplasm</location>
    </subcellularLocation>
</comment>
<evidence type="ECO:0000256" key="11">
    <source>
        <dbReference type="ARBA" id="ARBA00023133"/>
    </source>
</evidence>
<organism evidence="14 15">
    <name type="scientific">Streptomyces sodiiphilus</name>
    <dbReference type="NCBI Taxonomy" id="226217"/>
    <lineage>
        <taxon>Bacteria</taxon>
        <taxon>Bacillati</taxon>
        <taxon>Actinomycetota</taxon>
        <taxon>Actinomycetes</taxon>
        <taxon>Kitasatosporales</taxon>
        <taxon>Streptomycetaceae</taxon>
        <taxon>Streptomyces</taxon>
    </lineage>
</organism>
<dbReference type="Proteomes" id="UP001501303">
    <property type="component" value="Unassembled WGS sequence"/>
</dbReference>